<dbReference type="Proteomes" id="UP000825701">
    <property type="component" value="Chromosome"/>
</dbReference>
<protein>
    <submittedName>
        <fullName evidence="3">Glycosyltransferase</fullName>
        <ecNumber evidence="3">2.4.-.-</ecNumber>
    </submittedName>
</protein>
<evidence type="ECO:0000313" key="3">
    <source>
        <dbReference type="EMBL" id="QZN99724.1"/>
    </source>
</evidence>
<dbReference type="AlphaFoldDB" id="A0A9E6R8E6"/>
<feature type="domain" description="Glycosyltransferase subfamily 4-like N-terminal" evidence="2">
    <location>
        <begin position="120"/>
        <end position="200"/>
    </location>
</feature>
<keyword evidence="4" id="KW-1185">Reference proteome</keyword>
<evidence type="ECO:0000259" key="1">
    <source>
        <dbReference type="Pfam" id="PF00534"/>
    </source>
</evidence>
<dbReference type="GO" id="GO:0016757">
    <property type="term" value="F:glycosyltransferase activity"/>
    <property type="evidence" value="ECO:0007669"/>
    <property type="project" value="UniProtKB-KW"/>
</dbReference>
<evidence type="ECO:0000259" key="2">
    <source>
        <dbReference type="Pfam" id="PF13439"/>
    </source>
</evidence>
<sequence>MLQASPVSYSNYISAGKYVVTAKIDDPVVRTARARLIWAANTASATAELGVSTLMAGTPEGLPYRVSTLGASFAVKRLLQETYSVKPNYDLFFLRHKELSKNEDSAYPLPTDFLMHVLPQAAIVHTRDPAVMLSCSKRRINFVYEHHHEDYQRGFSKYDAVDFKAPFCRAVVAITSAVADELASLGVPEHKIIVLDSGVSSASFIRRDAAAAMWRRRLLRFADQKLVVYAGGMQEERGIAHMFDAALQMPDVVFVMCGGHEQNLKQWRARMRDDGLSNVKILGYIPHDVVCELQQAADAVVLTRSSGLRTAITSPLKFYEYLSSGAPIVAAKVESITDRDADKLTVHWYDQENPETFSSTLRAALDAGSRSKGPIEANVDYASRFTWLQRQKRLFEFMGEIPVSVTI</sequence>
<dbReference type="Pfam" id="PF00534">
    <property type="entry name" value="Glycos_transf_1"/>
    <property type="match status" value="1"/>
</dbReference>
<dbReference type="PANTHER" id="PTHR45947">
    <property type="entry name" value="SULFOQUINOVOSYL TRANSFERASE SQD2"/>
    <property type="match status" value="1"/>
</dbReference>
<reference evidence="3" key="1">
    <citation type="submission" date="2021-08" db="EMBL/GenBank/DDBJ databases">
        <authorList>
            <person name="Zhang H."/>
            <person name="Xu M."/>
            <person name="Yu Z."/>
            <person name="Yang L."/>
            <person name="Cai Y."/>
        </authorList>
    </citation>
    <scope>NUCLEOTIDE SEQUENCE</scope>
    <source>
        <strain evidence="3">CHL1</strain>
    </source>
</reference>
<dbReference type="RefSeq" id="WP_261402823.1">
    <property type="nucleotide sequence ID" value="NZ_CP081869.1"/>
</dbReference>
<proteinExistence type="predicted"/>
<evidence type="ECO:0000313" key="4">
    <source>
        <dbReference type="Proteomes" id="UP000825701"/>
    </source>
</evidence>
<dbReference type="EC" id="2.4.-.-" evidence="3"/>
<keyword evidence="3" id="KW-0808">Transferase</keyword>
<keyword evidence="3" id="KW-0328">Glycosyltransferase</keyword>
<dbReference type="InterPro" id="IPR050194">
    <property type="entry name" value="Glycosyltransferase_grp1"/>
</dbReference>
<dbReference type="KEGG" id="cmet:K6K41_24115"/>
<name>A0A9E6R8E6_9HYPH</name>
<dbReference type="InterPro" id="IPR028098">
    <property type="entry name" value="Glyco_trans_4-like_N"/>
</dbReference>
<dbReference type="PANTHER" id="PTHR45947:SF3">
    <property type="entry name" value="SULFOQUINOVOSYL TRANSFERASE SQD2"/>
    <property type="match status" value="1"/>
</dbReference>
<dbReference type="Gene3D" id="3.40.50.2000">
    <property type="entry name" value="Glycogen Phosphorylase B"/>
    <property type="match status" value="2"/>
</dbReference>
<dbReference type="EMBL" id="CP081869">
    <property type="protein sequence ID" value="QZN99724.1"/>
    <property type="molecule type" value="Genomic_DNA"/>
</dbReference>
<feature type="domain" description="Glycosyl transferase family 1" evidence="1">
    <location>
        <begin position="214"/>
        <end position="369"/>
    </location>
</feature>
<dbReference type="InterPro" id="IPR001296">
    <property type="entry name" value="Glyco_trans_1"/>
</dbReference>
<accession>A0A9E6R8E6</accession>
<gene>
    <name evidence="3" type="ORF">K6K41_24115</name>
</gene>
<dbReference type="Pfam" id="PF13439">
    <property type="entry name" value="Glyco_transf_4"/>
    <property type="match status" value="1"/>
</dbReference>
<organism evidence="3 4">
    <name type="scientific">Chenggangzhangella methanolivorans</name>
    <dbReference type="NCBI Taxonomy" id="1437009"/>
    <lineage>
        <taxon>Bacteria</taxon>
        <taxon>Pseudomonadati</taxon>
        <taxon>Pseudomonadota</taxon>
        <taxon>Alphaproteobacteria</taxon>
        <taxon>Hyphomicrobiales</taxon>
        <taxon>Methylopilaceae</taxon>
        <taxon>Chenggangzhangella</taxon>
    </lineage>
</organism>
<dbReference type="SUPFAM" id="SSF53756">
    <property type="entry name" value="UDP-Glycosyltransferase/glycogen phosphorylase"/>
    <property type="match status" value="1"/>
</dbReference>